<name>A0ABS4QE31_9NOCA</name>
<dbReference type="EMBL" id="JAGGMR010000001">
    <property type="protein sequence ID" value="MBP2189823.1"/>
    <property type="molecule type" value="Genomic_DNA"/>
</dbReference>
<comment type="caution">
    <text evidence="1">The sequence shown here is derived from an EMBL/GenBank/DDBJ whole genome shotgun (WGS) entry which is preliminary data.</text>
</comment>
<proteinExistence type="predicted"/>
<evidence type="ECO:0000313" key="1">
    <source>
        <dbReference type="EMBL" id="MBP2189823.1"/>
    </source>
</evidence>
<reference evidence="1 2" key="1">
    <citation type="submission" date="2021-03" db="EMBL/GenBank/DDBJ databases">
        <title>Sequencing the genomes of 1000 actinobacteria strains.</title>
        <authorList>
            <person name="Klenk H.-P."/>
        </authorList>
    </citation>
    <scope>NUCLEOTIDE SEQUENCE [LARGE SCALE GENOMIC DNA]</scope>
    <source>
        <strain evidence="1 2">DSM 45516</strain>
    </source>
</reference>
<sequence length="31" mass="3266">MVRPAARTMLRSAAQTVVRPAAGARACEPRA</sequence>
<protein>
    <submittedName>
        <fullName evidence="1">Uncharacterized protein</fullName>
    </submittedName>
</protein>
<accession>A0ABS4QE31</accession>
<organism evidence="1 2">
    <name type="scientific">Nocardia goodfellowii</name>
    <dbReference type="NCBI Taxonomy" id="882446"/>
    <lineage>
        <taxon>Bacteria</taxon>
        <taxon>Bacillati</taxon>
        <taxon>Actinomycetota</taxon>
        <taxon>Actinomycetes</taxon>
        <taxon>Mycobacteriales</taxon>
        <taxon>Nocardiaceae</taxon>
        <taxon>Nocardia</taxon>
    </lineage>
</organism>
<keyword evidence="2" id="KW-1185">Reference proteome</keyword>
<dbReference type="Proteomes" id="UP001519325">
    <property type="component" value="Unassembled WGS sequence"/>
</dbReference>
<gene>
    <name evidence="1" type="ORF">BJ987_002724</name>
</gene>
<evidence type="ECO:0000313" key="2">
    <source>
        <dbReference type="Proteomes" id="UP001519325"/>
    </source>
</evidence>